<proteinExistence type="inferred from homology"/>
<dbReference type="Gene3D" id="2.60.40.3310">
    <property type="match status" value="1"/>
</dbReference>
<feature type="domain" description="MrkD-like receptor binding" evidence="6">
    <location>
        <begin position="40"/>
        <end position="157"/>
    </location>
</feature>
<dbReference type="Pfam" id="PF22003">
    <property type="entry name" value="MrkDrd"/>
    <property type="match status" value="1"/>
</dbReference>
<evidence type="ECO:0000256" key="1">
    <source>
        <dbReference type="ARBA" id="ARBA00004561"/>
    </source>
</evidence>
<dbReference type="AlphaFoldDB" id="A0A2S9EYJ3"/>
<evidence type="ECO:0000256" key="2">
    <source>
        <dbReference type="ARBA" id="ARBA00006671"/>
    </source>
</evidence>
<dbReference type="Proteomes" id="UP000238045">
    <property type="component" value="Unassembled WGS sequence"/>
</dbReference>
<comment type="caution">
    <text evidence="7">The sequence shown here is derived from an EMBL/GenBank/DDBJ whole genome shotgun (WGS) entry which is preliminary data.</text>
</comment>
<accession>A0A2S9EYJ3</accession>
<reference evidence="7 8" key="1">
    <citation type="submission" date="2017-09" db="EMBL/GenBank/DDBJ databases">
        <title>Genomic, metabolic, and phenotypic characteristics of bacterial isolates from the natural microbiome of the model nematode Caenorhabditis elegans.</title>
        <authorList>
            <person name="Zimmermann J."/>
            <person name="Obeng N."/>
            <person name="Yang W."/>
            <person name="Obeng O."/>
            <person name="Kissoyan K."/>
            <person name="Pees B."/>
            <person name="Dirksen P."/>
            <person name="Hoppner M."/>
            <person name="Franke A."/>
            <person name="Rosenstiel P."/>
            <person name="Leippe M."/>
            <person name="Dierking K."/>
            <person name="Kaleta C."/>
            <person name="Schulenburg H."/>
        </authorList>
    </citation>
    <scope>NUCLEOTIDE SEQUENCE [LARGE SCALE GENOMIC DNA]</scope>
    <source>
        <strain evidence="7 8">MYb117</strain>
    </source>
</reference>
<dbReference type="InterPro" id="IPR036937">
    <property type="entry name" value="Adhesion_dom_fimbrial_sf"/>
</dbReference>
<evidence type="ECO:0000259" key="6">
    <source>
        <dbReference type="Pfam" id="PF22003"/>
    </source>
</evidence>
<feature type="chain" id="PRO_5015454774" evidence="5">
    <location>
        <begin position="23"/>
        <end position="317"/>
    </location>
</feature>
<dbReference type="InterPro" id="IPR050263">
    <property type="entry name" value="Bact_Fimbrial_Adh_Pro"/>
</dbReference>
<dbReference type="PANTHER" id="PTHR33420:SF3">
    <property type="entry name" value="FIMBRIAL SUBUNIT ELFA"/>
    <property type="match status" value="1"/>
</dbReference>
<keyword evidence="8" id="KW-1185">Reference proteome</keyword>
<evidence type="ECO:0000256" key="3">
    <source>
        <dbReference type="ARBA" id="ARBA00022729"/>
    </source>
</evidence>
<evidence type="ECO:0000256" key="5">
    <source>
        <dbReference type="SAM" id="SignalP"/>
    </source>
</evidence>
<organism evidence="7 8">
    <name type="scientific">Pseudomonas poae</name>
    <dbReference type="NCBI Taxonomy" id="200451"/>
    <lineage>
        <taxon>Bacteria</taxon>
        <taxon>Pseudomonadati</taxon>
        <taxon>Pseudomonadota</taxon>
        <taxon>Gammaproteobacteria</taxon>
        <taxon>Pseudomonadales</taxon>
        <taxon>Pseudomonadaceae</taxon>
        <taxon>Pseudomonas</taxon>
    </lineage>
</organism>
<evidence type="ECO:0000256" key="4">
    <source>
        <dbReference type="ARBA" id="ARBA00023263"/>
    </source>
</evidence>
<feature type="signal peptide" evidence="5">
    <location>
        <begin position="1"/>
        <end position="22"/>
    </location>
</feature>
<evidence type="ECO:0000313" key="8">
    <source>
        <dbReference type="Proteomes" id="UP000238045"/>
    </source>
</evidence>
<dbReference type="GO" id="GO:0043709">
    <property type="term" value="P:cell adhesion involved in single-species biofilm formation"/>
    <property type="evidence" value="ECO:0007669"/>
    <property type="project" value="TreeGrafter"/>
</dbReference>
<dbReference type="EMBL" id="PCQL01000002">
    <property type="protein sequence ID" value="PRC22270.1"/>
    <property type="molecule type" value="Genomic_DNA"/>
</dbReference>
<dbReference type="RefSeq" id="WP_105695044.1">
    <property type="nucleotide sequence ID" value="NZ_CP159260.1"/>
</dbReference>
<dbReference type="GO" id="GO:0009289">
    <property type="term" value="C:pilus"/>
    <property type="evidence" value="ECO:0007669"/>
    <property type="project" value="UniProtKB-SubCell"/>
</dbReference>
<comment type="subcellular location">
    <subcellularLocation>
        <location evidence="1">Fimbrium</location>
    </subcellularLocation>
</comment>
<name>A0A2S9EYJ3_9PSED</name>
<dbReference type="InterPro" id="IPR008966">
    <property type="entry name" value="Adhesion_dom_sf"/>
</dbReference>
<sequence>MKHSIKVVSTLLALGLPISAQALCTAYPNVQYGVSFPSTIEVPRNLPVGGQIASQAFGGPFPSMSFRCGTGMSQVWTGRFYSSTPWSGGEVFHTNVPGVGMRIIQSDNYETPYSVSLRNGSKIWPSNSNYKHHITTLRAEFFKIGPITTGTLDSGNVQDSALDGHRGRIQKRLNNSIRFVQPSGTCNLAAGDVNRTITLPAIKTSQLTGEVGKQSFDLTALCESDIRTVFFRFTGTPSTGNAVLFANTGTAKGVGLSLSHRNVAYIPANGSSGARTREITTSGGRAVLPMNAAYDRTGATVNAGTLVSSITVSITYN</sequence>
<protein>
    <submittedName>
        <fullName evidence="7">Fimbrial protein</fullName>
    </submittedName>
</protein>
<dbReference type="PANTHER" id="PTHR33420">
    <property type="entry name" value="FIMBRIAL SUBUNIT ELFA-RELATED"/>
    <property type="match status" value="1"/>
</dbReference>
<dbReference type="InterPro" id="IPR054160">
    <property type="entry name" value="MrkD_recept-bd"/>
</dbReference>
<comment type="similarity">
    <text evidence="2">Belongs to the fimbrial protein family.</text>
</comment>
<keyword evidence="3 5" id="KW-0732">Signal</keyword>
<evidence type="ECO:0000313" key="7">
    <source>
        <dbReference type="EMBL" id="PRC22270.1"/>
    </source>
</evidence>
<keyword evidence="4" id="KW-0281">Fimbrium</keyword>
<dbReference type="Gene3D" id="2.60.40.1090">
    <property type="entry name" value="Fimbrial-type adhesion domain"/>
    <property type="match status" value="1"/>
</dbReference>
<gene>
    <name evidence="7" type="ORF">CQZ99_01610</name>
</gene>
<dbReference type="SUPFAM" id="SSF49401">
    <property type="entry name" value="Bacterial adhesins"/>
    <property type="match status" value="1"/>
</dbReference>